<dbReference type="InterPro" id="IPR000477">
    <property type="entry name" value="RT_dom"/>
</dbReference>
<feature type="domain" description="Reverse transcriptase" evidence="2">
    <location>
        <begin position="1"/>
        <end position="84"/>
    </location>
</feature>
<dbReference type="SUPFAM" id="SSF101898">
    <property type="entry name" value="NHL repeat"/>
    <property type="match status" value="1"/>
</dbReference>
<proteinExistence type="predicted"/>
<accession>A0AAV4AM21</accession>
<evidence type="ECO:0000313" key="4">
    <source>
        <dbReference type="Proteomes" id="UP000735302"/>
    </source>
</evidence>
<evidence type="ECO:0000313" key="3">
    <source>
        <dbReference type="EMBL" id="GFO07977.1"/>
    </source>
</evidence>
<dbReference type="PANTHER" id="PTHR47027:SF8">
    <property type="entry name" value="RIBONUCLEASE H"/>
    <property type="match status" value="1"/>
</dbReference>
<reference evidence="3 4" key="1">
    <citation type="journal article" date="2021" name="Elife">
        <title>Chloroplast acquisition without the gene transfer in kleptoplastic sea slugs, Plakobranchus ocellatus.</title>
        <authorList>
            <person name="Maeda T."/>
            <person name="Takahashi S."/>
            <person name="Yoshida T."/>
            <person name="Shimamura S."/>
            <person name="Takaki Y."/>
            <person name="Nagai Y."/>
            <person name="Toyoda A."/>
            <person name="Suzuki Y."/>
            <person name="Arimoto A."/>
            <person name="Ishii H."/>
            <person name="Satoh N."/>
            <person name="Nishiyama T."/>
            <person name="Hasebe M."/>
            <person name="Maruyama T."/>
            <person name="Minagawa J."/>
            <person name="Obokata J."/>
            <person name="Shigenobu S."/>
        </authorList>
    </citation>
    <scope>NUCLEOTIDE SEQUENCE [LARGE SCALE GENOMIC DNA]</scope>
</reference>
<protein>
    <recommendedName>
        <fullName evidence="2">Reverse transcriptase domain-containing protein</fullName>
    </recommendedName>
</protein>
<dbReference type="EMBL" id="BLXT01003924">
    <property type="protein sequence ID" value="GFO07977.1"/>
    <property type="molecule type" value="Genomic_DNA"/>
</dbReference>
<dbReference type="Proteomes" id="UP000735302">
    <property type="component" value="Unassembled WGS sequence"/>
</dbReference>
<comment type="caution">
    <text evidence="3">The sequence shown here is derived from an EMBL/GenBank/DDBJ whole genome shotgun (WGS) entry which is preliminary data.</text>
</comment>
<evidence type="ECO:0000256" key="1">
    <source>
        <dbReference type="SAM" id="MobiDB-lite"/>
    </source>
</evidence>
<feature type="compositionally biased region" description="Acidic residues" evidence="1">
    <location>
        <begin position="144"/>
        <end position="177"/>
    </location>
</feature>
<evidence type="ECO:0000259" key="2">
    <source>
        <dbReference type="PROSITE" id="PS50878"/>
    </source>
</evidence>
<feature type="compositionally biased region" description="Acidic residues" evidence="1">
    <location>
        <begin position="186"/>
        <end position="203"/>
    </location>
</feature>
<keyword evidence="4" id="KW-1185">Reference proteome</keyword>
<feature type="region of interest" description="Disordered" evidence="1">
    <location>
        <begin position="144"/>
        <end position="217"/>
    </location>
</feature>
<dbReference type="Pfam" id="PF00078">
    <property type="entry name" value="RVT_1"/>
    <property type="match status" value="1"/>
</dbReference>
<dbReference type="PANTHER" id="PTHR47027">
    <property type="entry name" value="REVERSE TRANSCRIPTASE DOMAIN-CONTAINING PROTEIN"/>
    <property type="match status" value="1"/>
</dbReference>
<dbReference type="PROSITE" id="PS50878">
    <property type="entry name" value="RT_POL"/>
    <property type="match status" value="1"/>
</dbReference>
<gene>
    <name evidence="3" type="ORF">PoB_003448200</name>
</gene>
<dbReference type="AlphaFoldDB" id="A0AAV4AM21"/>
<sequence length="217" mass="24154">MRNLENRPRIKVGGQNINNLGYADDTVLIAENKEDLQKLLNIVEEESRKKGLELTSKKTDGMVISRKQESPKFQEIKKPCGVAVTPDGSILGTSSSQNTLHLLSSKGDWSKQLWSVPSDEDEDDELWNVSTDGRVCICFDDNEGDNCEDDDNENDNDDDDDDNGDAGHDDENDDSDDNDHGNDDEGHNDDDDDDDDNYNEDIDITVTAAGNDDIRKS</sequence>
<name>A0AAV4AM21_9GAST</name>
<organism evidence="3 4">
    <name type="scientific">Plakobranchus ocellatus</name>
    <dbReference type="NCBI Taxonomy" id="259542"/>
    <lineage>
        <taxon>Eukaryota</taxon>
        <taxon>Metazoa</taxon>
        <taxon>Spiralia</taxon>
        <taxon>Lophotrochozoa</taxon>
        <taxon>Mollusca</taxon>
        <taxon>Gastropoda</taxon>
        <taxon>Heterobranchia</taxon>
        <taxon>Euthyneura</taxon>
        <taxon>Panpulmonata</taxon>
        <taxon>Sacoglossa</taxon>
        <taxon>Placobranchoidea</taxon>
        <taxon>Plakobranchidae</taxon>
        <taxon>Plakobranchus</taxon>
    </lineage>
</organism>